<dbReference type="SUPFAM" id="SSF54106">
    <property type="entry name" value="LysM domain"/>
    <property type="match status" value="2"/>
</dbReference>
<dbReference type="PANTHER" id="PTHR34135">
    <property type="entry name" value="LYSOZYME"/>
    <property type="match status" value="1"/>
</dbReference>
<dbReference type="SMART" id="SM00257">
    <property type="entry name" value="LysM"/>
    <property type="match status" value="2"/>
</dbReference>
<feature type="domain" description="LysM" evidence="5">
    <location>
        <begin position="242"/>
        <end position="286"/>
    </location>
</feature>
<reference evidence="6 7" key="1">
    <citation type="submission" date="2021-03" db="EMBL/GenBank/DDBJ databases">
        <title>Sequencing the genomes of 1000 actinobacteria strains.</title>
        <authorList>
            <person name="Klenk H.-P."/>
        </authorList>
    </citation>
    <scope>NUCLEOTIDE SEQUENCE [LARGE SCALE GENOMIC DNA]</scope>
    <source>
        <strain evidence="6 7">DSM 46670</strain>
    </source>
</reference>
<dbReference type="SMART" id="SM00641">
    <property type="entry name" value="Glyco_25"/>
    <property type="match status" value="1"/>
</dbReference>
<name>A0ABS4T7V1_9PSEU</name>
<evidence type="ECO:0000256" key="1">
    <source>
        <dbReference type="ARBA" id="ARBA00010646"/>
    </source>
</evidence>
<dbReference type="PROSITE" id="PS51782">
    <property type="entry name" value="LYSM"/>
    <property type="match status" value="2"/>
</dbReference>
<dbReference type="PROSITE" id="PS51904">
    <property type="entry name" value="GLYCOSYL_HYDROL_F25_2"/>
    <property type="match status" value="1"/>
</dbReference>
<evidence type="ECO:0000256" key="3">
    <source>
        <dbReference type="ARBA" id="ARBA00023295"/>
    </source>
</evidence>
<dbReference type="CDD" id="cd00118">
    <property type="entry name" value="LysM"/>
    <property type="match status" value="2"/>
</dbReference>
<comment type="caution">
    <text evidence="6">The sequence shown here is derived from an EMBL/GenBank/DDBJ whole genome shotgun (WGS) entry which is preliminary data.</text>
</comment>
<comment type="similarity">
    <text evidence="1">Belongs to the glycosyl hydrolase 25 family.</text>
</comment>
<evidence type="ECO:0000256" key="2">
    <source>
        <dbReference type="ARBA" id="ARBA00022801"/>
    </source>
</evidence>
<dbReference type="CDD" id="cd00599">
    <property type="entry name" value="GH25_muramidase"/>
    <property type="match status" value="1"/>
</dbReference>
<evidence type="ECO:0000256" key="4">
    <source>
        <dbReference type="SAM" id="MobiDB-lite"/>
    </source>
</evidence>
<feature type="region of interest" description="Disordered" evidence="4">
    <location>
        <begin position="1"/>
        <end position="22"/>
    </location>
</feature>
<evidence type="ECO:0000313" key="6">
    <source>
        <dbReference type="EMBL" id="MBP2320500.1"/>
    </source>
</evidence>
<organism evidence="6 7">
    <name type="scientific">Kibdelosporangium banguiense</name>
    <dbReference type="NCBI Taxonomy" id="1365924"/>
    <lineage>
        <taxon>Bacteria</taxon>
        <taxon>Bacillati</taxon>
        <taxon>Actinomycetota</taxon>
        <taxon>Actinomycetes</taxon>
        <taxon>Pseudonocardiales</taxon>
        <taxon>Pseudonocardiaceae</taxon>
        <taxon>Kibdelosporangium</taxon>
    </lineage>
</organism>
<dbReference type="Pfam" id="PF01476">
    <property type="entry name" value="LysM"/>
    <property type="match status" value="2"/>
</dbReference>
<dbReference type="Proteomes" id="UP001519332">
    <property type="component" value="Unassembled WGS sequence"/>
</dbReference>
<keyword evidence="3" id="KW-0326">Glycosidase</keyword>
<accession>A0ABS4T7V1</accession>
<dbReference type="PANTHER" id="PTHR34135:SF2">
    <property type="entry name" value="LYSOZYME"/>
    <property type="match status" value="1"/>
</dbReference>
<proteinExistence type="inferred from homology"/>
<feature type="compositionally biased region" description="Basic and acidic residues" evidence="4">
    <location>
        <begin position="10"/>
        <end position="22"/>
    </location>
</feature>
<dbReference type="EMBL" id="JAGINW010000001">
    <property type="protein sequence ID" value="MBP2320500.1"/>
    <property type="molecule type" value="Genomic_DNA"/>
</dbReference>
<dbReference type="Gene3D" id="3.20.20.80">
    <property type="entry name" value="Glycosidases"/>
    <property type="match status" value="1"/>
</dbReference>
<dbReference type="RefSeq" id="WP_209634720.1">
    <property type="nucleotide sequence ID" value="NZ_JAGINW010000001.1"/>
</dbReference>
<dbReference type="InterPro" id="IPR002053">
    <property type="entry name" value="Glyco_hydro_25"/>
</dbReference>
<dbReference type="InterPro" id="IPR018077">
    <property type="entry name" value="Glyco_hydro_fam25_subgr"/>
</dbReference>
<dbReference type="Gene3D" id="3.10.350.10">
    <property type="entry name" value="LysM domain"/>
    <property type="match status" value="2"/>
</dbReference>
<sequence length="340" mass="37067">MHAPTGPAPSRRDRSSACPRKDKTLTDYGIDVSHWNRVNDWNAVRGNNITYASIKLTESTIMVDPAAGGHIAGARAAGIRPGGYHFARNLDVDAQADRFTDNLKRHGLLDAGSLAPMLDMEAAELRGNADAFVRAFIRRYRIATGQSKILVYANLDWYRNVLHPDQWADDNVYLWIARYNGDPGNPGWTHPRLALHQHTSTGRVPGIPGNVDRNATIGTYTLDTLTLGGTNAPPPPPAPGGDTYTVVAGDTLSGIAQRFGTTWQELQRINGIPDANRIFPGQVLKIRGDAPPAARTYTVVRGDTLSGIAARHGTTWRILQQINNIPNANKIFPGQVLHLP</sequence>
<evidence type="ECO:0000259" key="5">
    <source>
        <dbReference type="PROSITE" id="PS51782"/>
    </source>
</evidence>
<dbReference type="InterPro" id="IPR017853">
    <property type="entry name" value="GH"/>
</dbReference>
<feature type="domain" description="LysM" evidence="5">
    <location>
        <begin position="295"/>
        <end position="339"/>
    </location>
</feature>
<keyword evidence="7" id="KW-1185">Reference proteome</keyword>
<gene>
    <name evidence="6" type="ORF">JOF56_000885</name>
</gene>
<dbReference type="Pfam" id="PF01183">
    <property type="entry name" value="Glyco_hydro_25"/>
    <property type="match status" value="1"/>
</dbReference>
<evidence type="ECO:0000313" key="7">
    <source>
        <dbReference type="Proteomes" id="UP001519332"/>
    </source>
</evidence>
<keyword evidence="2" id="KW-0378">Hydrolase</keyword>
<protein>
    <submittedName>
        <fullName evidence="6">GH25 family lysozyme M1 (1,4-beta-N-acetylmuramidase)</fullName>
    </submittedName>
</protein>
<dbReference type="SUPFAM" id="SSF51445">
    <property type="entry name" value="(Trans)glycosidases"/>
    <property type="match status" value="1"/>
</dbReference>
<dbReference type="InterPro" id="IPR018392">
    <property type="entry name" value="LysM"/>
</dbReference>
<dbReference type="InterPro" id="IPR036779">
    <property type="entry name" value="LysM_dom_sf"/>
</dbReference>